<keyword evidence="3" id="KW-1185">Reference proteome</keyword>
<dbReference type="Proteomes" id="UP000541352">
    <property type="component" value="Unassembled WGS sequence"/>
</dbReference>
<feature type="domain" description="DUF5977" evidence="1">
    <location>
        <begin position="695"/>
        <end position="754"/>
    </location>
</feature>
<evidence type="ECO:0000259" key="1">
    <source>
        <dbReference type="Pfam" id="PF19404"/>
    </source>
</evidence>
<feature type="domain" description="DUF5977" evidence="1">
    <location>
        <begin position="552"/>
        <end position="618"/>
    </location>
</feature>
<comment type="caution">
    <text evidence="2">The sequence shown here is derived from an EMBL/GenBank/DDBJ whole genome shotgun (WGS) entry which is preliminary data.</text>
</comment>
<organism evidence="2 3">
    <name type="scientific">Runella defluvii</name>
    <dbReference type="NCBI Taxonomy" id="370973"/>
    <lineage>
        <taxon>Bacteria</taxon>
        <taxon>Pseudomonadati</taxon>
        <taxon>Bacteroidota</taxon>
        <taxon>Cytophagia</taxon>
        <taxon>Cytophagales</taxon>
        <taxon>Spirosomataceae</taxon>
        <taxon>Runella</taxon>
    </lineage>
</organism>
<accession>A0A7W6ETW5</accession>
<dbReference type="AlphaFoldDB" id="A0A7W6ETW5"/>
<feature type="domain" description="DUF5977" evidence="1">
    <location>
        <begin position="620"/>
        <end position="686"/>
    </location>
</feature>
<name>A0A7W6ETW5_9BACT</name>
<evidence type="ECO:0000313" key="2">
    <source>
        <dbReference type="EMBL" id="MBB3842189.1"/>
    </source>
</evidence>
<dbReference type="InterPro" id="IPR046020">
    <property type="entry name" value="DUF5977"/>
</dbReference>
<sequence>MDYLASFQLLPLRLAGNQLIANVPSPDGVTNRTNLLYRLDIYRPKSFRSGEYVIHEKLRGREAPPVVENSTIFSDGCNFDLSEFIWGLLEANPPVPNQTEITLQPLATMPFFVRRWVEPYQVSTQTDEPIEYLIRAKLHEDHFASWKESFFTNYLQENRAFLTWQPRSEKIIDRNQPEFLSFLTHHNPLPSALKVRVQVTFTDETTSETLTPIELKKVENYTLYTIPVGFQALGLANLEQEKNVLYYKVWLSNHLFQQLTEERVYYVSNDYEHHVRYVVFLNSLGGWDTLRMTGLSNEQLQTSVSIMQRQLEPNYSVSSDEIFTVNITGERRLTLYTGNLSRPWLKYLEELVWSEKIFVVTADGFVPIIINQNSFDGPNEDDDFSGRVFQFRQAKVAKAYSELPASPTSNTNRPTQWVGVGAYCMVNEKGLRTGFQSFSLLELRYSDGAQERVPGIKRQANIPTNNGYIAPLISLACQSSPYLNTRIERFGTFQKNNCGDGYIGSYVTIVVEAGTHGSENSQAEAQARAESTWNLLNTQEAANANGVCSLGYRNTAISRQSTYTRNTCTNGLAGSKWTIVIPEGQFISAISQADADAQANAQANALDTQANADLYGACGWYNQSLSRKSLATRQNCSSGLSGSNWTIQLGANQFFSTISQADANAQAEVHMTQLDTQANANLYGACGWYNQEFQINSQKRKNNCAPGQIGGGWMIVIPAGRFFSTISQQDAYNQANAEANALDTQENANLNAGCF</sequence>
<proteinExistence type="predicted"/>
<protein>
    <recommendedName>
        <fullName evidence="1">DUF5977 domain-containing protein</fullName>
    </recommendedName>
</protein>
<dbReference type="Pfam" id="PF19404">
    <property type="entry name" value="DUF5977"/>
    <property type="match status" value="4"/>
</dbReference>
<evidence type="ECO:0000313" key="3">
    <source>
        <dbReference type="Proteomes" id="UP000541352"/>
    </source>
</evidence>
<feature type="domain" description="DUF5977" evidence="1">
    <location>
        <begin position="482"/>
        <end position="549"/>
    </location>
</feature>
<reference evidence="2 3" key="1">
    <citation type="submission" date="2020-08" db="EMBL/GenBank/DDBJ databases">
        <title>Genomic Encyclopedia of Type Strains, Phase IV (KMG-IV): sequencing the most valuable type-strain genomes for metagenomic binning, comparative biology and taxonomic classification.</title>
        <authorList>
            <person name="Goeker M."/>
        </authorList>
    </citation>
    <scope>NUCLEOTIDE SEQUENCE [LARGE SCALE GENOMIC DNA]</scope>
    <source>
        <strain evidence="2 3">DSM 17976</strain>
    </source>
</reference>
<dbReference type="EMBL" id="JACIBY010000029">
    <property type="protein sequence ID" value="MBB3842189.1"/>
    <property type="molecule type" value="Genomic_DNA"/>
</dbReference>
<gene>
    <name evidence="2" type="ORF">FHS57_006220</name>
</gene>
<dbReference type="RefSeq" id="WP_183980388.1">
    <property type="nucleotide sequence ID" value="NZ_JACIBY010000029.1"/>
</dbReference>